<name>A0AAN9YD11_9PEZI</name>
<feature type="compositionally biased region" description="Gly residues" evidence="1">
    <location>
        <begin position="82"/>
        <end position="91"/>
    </location>
</feature>
<accession>A0AAN9YD11</accession>
<protein>
    <submittedName>
        <fullName evidence="2">Uncharacterized protein</fullName>
    </submittedName>
</protein>
<proteinExistence type="predicted"/>
<feature type="region of interest" description="Disordered" evidence="1">
    <location>
        <begin position="20"/>
        <end position="162"/>
    </location>
</feature>
<feature type="compositionally biased region" description="Polar residues" evidence="1">
    <location>
        <begin position="93"/>
        <end position="110"/>
    </location>
</feature>
<evidence type="ECO:0000256" key="1">
    <source>
        <dbReference type="SAM" id="MobiDB-lite"/>
    </source>
</evidence>
<gene>
    <name evidence="2" type="ORF">SLS53_008216</name>
</gene>
<feature type="compositionally biased region" description="Basic and acidic residues" evidence="1">
    <location>
        <begin position="54"/>
        <end position="68"/>
    </location>
</feature>
<evidence type="ECO:0000313" key="3">
    <source>
        <dbReference type="Proteomes" id="UP001320245"/>
    </source>
</evidence>
<organism evidence="2 3">
    <name type="scientific">Cytospora paraplurivora</name>
    <dbReference type="NCBI Taxonomy" id="2898453"/>
    <lineage>
        <taxon>Eukaryota</taxon>
        <taxon>Fungi</taxon>
        <taxon>Dikarya</taxon>
        <taxon>Ascomycota</taxon>
        <taxon>Pezizomycotina</taxon>
        <taxon>Sordariomycetes</taxon>
        <taxon>Sordariomycetidae</taxon>
        <taxon>Diaporthales</taxon>
        <taxon>Cytosporaceae</taxon>
        <taxon>Cytospora</taxon>
    </lineage>
</organism>
<feature type="compositionally biased region" description="Basic and acidic residues" evidence="1">
    <location>
        <begin position="114"/>
        <end position="152"/>
    </location>
</feature>
<reference evidence="2 3" key="1">
    <citation type="journal article" date="2023" name="PLoS ONE">
        <title>Cytospora paraplurivora sp. nov. isolated from orchards with fruit tree decline syndrome in Ontario, Canada.</title>
        <authorList>
            <person name="Ilyukhin E."/>
            <person name="Nguyen H.D.T."/>
            <person name="Castle A.J."/>
            <person name="Ellouze W."/>
        </authorList>
    </citation>
    <scope>NUCLEOTIDE SEQUENCE [LARGE SCALE GENOMIC DNA]</scope>
    <source>
        <strain evidence="2 3">FDS-564</strain>
    </source>
</reference>
<dbReference type="EMBL" id="JAJSPL020000047">
    <property type="protein sequence ID" value="KAK7733319.1"/>
    <property type="molecule type" value="Genomic_DNA"/>
</dbReference>
<comment type="caution">
    <text evidence="2">The sequence shown here is derived from an EMBL/GenBank/DDBJ whole genome shotgun (WGS) entry which is preliminary data.</text>
</comment>
<dbReference type="Proteomes" id="UP001320245">
    <property type="component" value="Unassembled WGS sequence"/>
</dbReference>
<dbReference type="AlphaFoldDB" id="A0AAN9YD11"/>
<keyword evidence="3" id="KW-1185">Reference proteome</keyword>
<sequence length="162" mass="17211">MSSLALRIRGVQLRASLPISTRTTAATTLLPIRQYATSSPKAAEGPSAQSGGSRSKDAKERQERHQVETGEDPNADQLAKGGARGRTGGGEPLSSSENAPPQPKINNASVPGQGKDHLSKEQQQEVDRHNKDFDEKHDRASAAGDDKVDSKFWKGTGGVKGE</sequence>
<evidence type="ECO:0000313" key="2">
    <source>
        <dbReference type="EMBL" id="KAK7733319.1"/>
    </source>
</evidence>